<dbReference type="Pfam" id="PF00400">
    <property type="entry name" value="WD40"/>
    <property type="match status" value="8"/>
</dbReference>
<evidence type="ECO:0000256" key="3">
    <source>
        <dbReference type="ARBA" id="ARBA00022574"/>
    </source>
</evidence>
<keyword evidence="10" id="KW-0539">Nucleus</keyword>
<dbReference type="InterPro" id="IPR015943">
    <property type="entry name" value="WD40/YVTN_repeat-like_dom_sf"/>
</dbReference>
<evidence type="ECO:0000313" key="15">
    <source>
        <dbReference type="Proteomes" id="UP000663872"/>
    </source>
</evidence>
<dbReference type="InterPro" id="IPR011047">
    <property type="entry name" value="Quinoprotein_ADH-like_sf"/>
</dbReference>
<feature type="repeat" description="WD" evidence="12">
    <location>
        <begin position="239"/>
        <end position="280"/>
    </location>
</feature>
<comment type="similarity">
    <text evidence="11">Belongs to the WD repeat EBI family.</text>
</comment>
<evidence type="ECO:0000313" key="14">
    <source>
        <dbReference type="EMBL" id="CAF3513015.1"/>
    </source>
</evidence>
<evidence type="ECO:0000256" key="7">
    <source>
        <dbReference type="ARBA" id="ARBA00023015"/>
    </source>
</evidence>
<evidence type="ECO:0000256" key="4">
    <source>
        <dbReference type="ARBA" id="ARBA00022737"/>
    </source>
</evidence>
<evidence type="ECO:0000256" key="10">
    <source>
        <dbReference type="ARBA" id="ARBA00023242"/>
    </source>
</evidence>
<feature type="repeat" description="WD" evidence="12">
    <location>
        <begin position="458"/>
        <end position="508"/>
    </location>
</feature>
<gene>
    <name evidence="14" type="ORF">GRG538_LOCUS18302</name>
</gene>
<dbReference type="InterPro" id="IPR020472">
    <property type="entry name" value="WD40_PAC1"/>
</dbReference>
<feature type="repeat" description="WD" evidence="12">
    <location>
        <begin position="333"/>
        <end position="374"/>
    </location>
</feature>
<evidence type="ECO:0000256" key="8">
    <source>
        <dbReference type="ARBA" id="ARBA00023159"/>
    </source>
</evidence>
<keyword evidence="9" id="KW-0804">Transcription</keyword>
<dbReference type="PROSITE" id="PS50294">
    <property type="entry name" value="WD_REPEATS_REGION"/>
    <property type="match status" value="6"/>
</dbReference>
<feature type="compositionally biased region" description="Polar residues" evidence="13">
    <location>
        <begin position="97"/>
        <end position="118"/>
    </location>
</feature>
<dbReference type="InterPro" id="IPR001680">
    <property type="entry name" value="WD40_rpt"/>
</dbReference>
<organism evidence="14 15">
    <name type="scientific">Rotaria socialis</name>
    <dbReference type="NCBI Taxonomy" id="392032"/>
    <lineage>
        <taxon>Eukaryota</taxon>
        <taxon>Metazoa</taxon>
        <taxon>Spiralia</taxon>
        <taxon>Gnathifera</taxon>
        <taxon>Rotifera</taxon>
        <taxon>Eurotatoria</taxon>
        <taxon>Bdelloidea</taxon>
        <taxon>Philodinida</taxon>
        <taxon>Philodinidae</taxon>
        <taxon>Rotaria</taxon>
    </lineage>
</organism>
<dbReference type="FunFam" id="1.20.960.30:FF:000001">
    <property type="entry name" value="F-box-like/WD repeat-containing protein TBL1XR1"/>
    <property type="match status" value="1"/>
</dbReference>
<evidence type="ECO:0000256" key="11">
    <source>
        <dbReference type="ARBA" id="ARBA00025741"/>
    </source>
</evidence>
<keyword evidence="8" id="KW-0010">Activator</keyword>
<reference evidence="14" key="1">
    <citation type="submission" date="2021-02" db="EMBL/GenBank/DDBJ databases">
        <authorList>
            <person name="Nowell W R."/>
        </authorList>
    </citation>
    <scope>NUCLEOTIDE SEQUENCE</scope>
</reference>
<feature type="repeat" description="WD" evidence="12">
    <location>
        <begin position="299"/>
        <end position="324"/>
    </location>
</feature>
<evidence type="ECO:0000256" key="6">
    <source>
        <dbReference type="ARBA" id="ARBA00022853"/>
    </source>
</evidence>
<dbReference type="GO" id="GO:0000976">
    <property type="term" value="F:transcription cis-regulatory region binding"/>
    <property type="evidence" value="ECO:0007669"/>
    <property type="project" value="UniProtKB-ARBA"/>
</dbReference>
<dbReference type="PANTHER" id="PTHR22846">
    <property type="entry name" value="WD40 REPEAT PROTEIN"/>
    <property type="match status" value="1"/>
</dbReference>
<dbReference type="SMART" id="SM00667">
    <property type="entry name" value="LisH"/>
    <property type="match status" value="1"/>
</dbReference>
<dbReference type="PROSITE" id="PS50082">
    <property type="entry name" value="WD_REPEATS_2"/>
    <property type="match status" value="6"/>
</dbReference>
<dbReference type="InterPro" id="IPR019775">
    <property type="entry name" value="WD40_repeat_CS"/>
</dbReference>
<protein>
    <submittedName>
        <fullName evidence="14">Uncharacterized protein</fullName>
    </submittedName>
</protein>
<dbReference type="SUPFAM" id="SSF50998">
    <property type="entry name" value="Quinoprotein alcohol dehydrogenase-like"/>
    <property type="match status" value="1"/>
</dbReference>
<keyword evidence="6" id="KW-0156">Chromatin regulator</keyword>
<dbReference type="GO" id="GO:0003714">
    <property type="term" value="F:transcription corepressor activity"/>
    <property type="evidence" value="ECO:0007669"/>
    <property type="project" value="InterPro"/>
</dbReference>
<feature type="compositionally biased region" description="Polar residues" evidence="13">
    <location>
        <begin position="140"/>
        <end position="162"/>
    </location>
</feature>
<evidence type="ECO:0000256" key="13">
    <source>
        <dbReference type="SAM" id="MobiDB-lite"/>
    </source>
</evidence>
<keyword evidence="7" id="KW-0805">Transcription regulation</keyword>
<sequence>MSFTSDEVNYLIYRYLSESGFVHSSYLFGLESHIVQTSINANIVPPGALLSLIQKGLYYTEAELSIGDDGQDRTCDSLSLIDAVVPEIVENRRKELQQQSSSSGTSVKNETKLSSRIPTTTTTTATTVSNINDKDISPMHQPTNTSPQSTNQNMSDRTMDTPTTSNGGNNYGHTHSSSSSSSHSNALQSCTPGNYAQMLNGNYAQMLNGNDNTTHSSYANNTNHIAVPKHEPMDRVTVLRGHESEVFICAWNPTHDLLASGSGDSTARIWNLQGTREPEIVLRHCIRRGDTQVPSNKDVTSLDWNPSGTQLATGSYDGYARIWSSDGNLVSTLGQHKGPIFALKWNKKGNFILSAGVDRTTIIWDANSGHCEQQFSFHTAPALDVDWQSDTTFASCSTDQKIHVCRLGELRAIKTFHGHQNEVNAIKWDPQGRLLASCSDDMTLKIWSMSKETPVHNLQAHNKEIYTIKWSPTGPGTMNPNATLLLASASFDSTVRLWDVERGVCQNILVKHSEPVYSVAFSPDGRLLATGSFDKAIYIWDIARGEIVHSYRGTGGIFEVCWNSRGTRVGASASDGTVCVLDLRK</sequence>
<feature type="repeat" description="WD" evidence="12">
    <location>
        <begin position="509"/>
        <end position="550"/>
    </location>
</feature>
<dbReference type="EMBL" id="CAJNYT010002981">
    <property type="protein sequence ID" value="CAF3513015.1"/>
    <property type="molecule type" value="Genomic_DNA"/>
</dbReference>
<dbReference type="GO" id="GO:0045944">
    <property type="term" value="P:positive regulation of transcription by RNA polymerase II"/>
    <property type="evidence" value="ECO:0007669"/>
    <property type="project" value="UniProtKB-ARBA"/>
</dbReference>
<keyword evidence="4" id="KW-0677">Repeat</keyword>
<dbReference type="Gene3D" id="1.20.960.30">
    <property type="match status" value="1"/>
</dbReference>
<evidence type="ECO:0000256" key="5">
    <source>
        <dbReference type="ARBA" id="ARBA00022786"/>
    </source>
</evidence>
<dbReference type="Pfam" id="PF08513">
    <property type="entry name" value="LisH"/>
    <property type="match status" value="1"/>
</dbReference>
<dbReference type="PRINTS" id="PR00320">
    <property type="entry name" value="GPROTEINBRPT"/>
</dbReference>
<keyword evidence="2" id="KW-0678">Repressor</keyword>
<comment type="subcellular location">
    <subcellularLocation>
        <location evidence="1">Nucleus</location>
    </subcellularLocation>
</comment>
<dbReference type="PROSITE" id="PS50896">
    <property type="entry name" value="LISH"/>
    <property type="match status" value="1"/>
</dbReference>
<comment type="caution">
    <text evidence="14">The sequence shown here is derived from an EMBL/GenBank/DDBJ whole genome shotgun (WGS) entry which is preliminary data.</text>
</comment>
<dbReference type="PANTHER" id="PTHR22846:SF2">
    <property type="entry name" value="F-BOX-LIKE_WD REPEAT-CONTAINING PROTEIN EBI"/>
    <property type="match status" value="1"/>
</dbReference>
<evidence type="ECO:0000256" key="9">
    <source>
        <dbReference type="ARBA" id="ARBA00023163"/>
    </source>
</evidence>
<accession>A0A818HRC6</accession>
<feature type="region of interest" description="Disordered" evidence="13">
    <location>
        <begin position="94"/>
        <end position="189"/>
    </location>
</feature>
<keyword evidence="5" id="KW-0833">Ubl conjugation pathway</keyword>
<name>A0A818HRC6_9BILA</name>
<evidence type="ECO:0000256" key="12">
    <source>
        <dbReference type="PROSITE-ProRule" id="PRU00221"/>
    </source>
</evidence>
<dbReference type="GO" id="GO:0000118">
    <property type="term" value="C:histone deacetylase complex"/>
    <property type="evidence" value="ECO:0007669"/>
    <property type="project" value="TreeGrafter"/>
</dbReference>
<dbReference type="SMART" id="SM00320">
    <property type="entry name" value="WD40"/>
    <property type="match status" value="8"/>
</dbReference>
<dbReference type="CDD" id="cd00200">
    <property type="entry name" value="WD40"/>
    <property type="match status" value="1"/>
</dbReference>
<evidence type="ECO:0000256" key="2">
    <source>
        <dbReference type="ARBA" id="ARBA00022491"/>
    </source>
</evidence>
<dbReference type="Proteomes" id="UP000663872">
    <property type="component" value="Unassembled WGS sequence"/>
</dbReference>
<keyword evidence="3 12" id="KW-0853">WD repeat</keyword>
<dbReference type="InterPro" id="IPR006594">
    <property type="entry name" value="LisH"/>
</dbReference>
<dbReference type="AlphaFoldDB" id="A0A818HRC6"/>
<dbReference type="GO" id="GO:0006325">
    <property type="term" value="P:chromatin organization"/>
    <property type="evidence" value="ECO:0007669"/>
    <property type="project" value="UniProtKB-KW"/>
</dbReference>
<dbReference type="PROSITE" id="PS00678">
    <property type="entry name" value="WD_REPEATS_1"/>
    <property type="match status" value="4"/>
</dbReference>
<evidence type="ECO:0000256" key="1">
    <source>
        <dbReference type="ARBA" id="ARBA00004123"/>
    </source>
</evidence>
<feature type="repeat" description="WD" evidence="12">
    <location>
        <begin position="416"/>
        <end position="457"/>
    </location>
</feature>
<dbReference type="Gene3D" id="2.130.10.10">
    <property type="entry name" value="YVTN repeat-like/Quinoprotein amine dehydrogenase"/>
    <property type="match status" value="1"/>
</dbReference>
<dbReference type="FunFam" id="2.130.10.10:FF:002234">
    <property type="entry name" value="F-box-like/WD repeat-containing protein TBL1XR1"/>
    <property type="match status" value="1"/>
</dbReference>
<dbReference type="InterPro" id="IPR045183">
    <property type="entry name" value="Ebi-like"/>
</dbReference>
<proteinExistence type="inferred from homology"/>
<feature type="compositionally biased region" description="Low complexity" evidence="13">
    <location>
        <begin position="163"/>
        <end position="184"/>
    </location>
</feature>